<dbReference type="InterPro" id="IPR051053">
    <property type="entry name" value="ECH/Chromodomain_protein"/>
</dbReference>
<keyword evidence="2" id="KW-0576">Peroxisome</keyword>
<evidence type="ECO:0000256" key="1">
    <source>
        <dbReference type="ARBA" id="ARBA00004275"/>
    </source>
</evidence>
<accession>A0ABT0K126</accession>
<evidence type="ECO:0000313" key="5">
    <source>
        <dbReference type="Proteomes" id="UP001201873"/>
    </source>
</evidence>
<dbReference type="InterPro" id="IPR029045">
    <property type="entry name" value="ClpP/crotonase-like_dom_sf"/>
</dbReference>
<organism evidence="4 5">
    <name type="scientific">Frankia umida</name>
    <dbReference type="NCBI Taxonomy" id="573489"/>
    <lineage>
        <taxon>Bacteria</taxon>
        <taxon>Bacillati</taxon>
        <taxon>Actinomycetota</taxon>
        <taxon>Actinomycetes</taxon>
        <taxon>Frankiales</taxon>
        <taxon>Frankiaceae</taxon>
        <taxon>Frankia</taxon>
    </lineage>
</organism>
<dbReference type="InterPro" id="IPR001753">
    <property type="entry name" value="Enoyl-CoA_hydra/iso"/>
</dbReference>
<keyword evidence="3" id="KW-0413">Isomerase</keyword>
<name>A0ABT0K126_9ACTN</name>
<comment type="caution">
    <text evidence="4">The sequence shown here is derived from an EMBL/GenBank/DDBJ whole genome shotgun (WGS) entry which is preliminary data.</text>
</comment>
<evidence type="ECO:0000313" key="4">
    <source>
        <dbReference type="EMBL" id="MCK9877431.1"/>
    </source>
</evidence>
<comment type="subcellular location">
    <subcellularLocation>
        <location evidence="1">Peroxisome</location>
    </subcellularLocation>
</comment>
<reference evidence="4 5" key="1">
    <citation type="submission" date="2022-04" db="EMBL/GenBank/DDBJ databases">
        <title>Genome diversity in the genus Frankia.</title>
        <authorList>
            <person name="Carlos-Shanley C."/>
            <person name="Hahn D."/>
        </authorList>
    </citation>
    <scope>NUCLEOTIDE SEQUENCE [LARGE SCALE GENOMIC DNA]</scope>
    <source>
        <strain evidence="4 5">Ag45/Mut15</strain>
    </source>
</reference>
<dbReference type="PANTHER" id="PTHR43684:SF1">
    <property type="entry name" value="ENOYL-COA DELTA ISOMERASE 2"/>
    <property type="match status" value="1"/>
</dbReference>
<gene>
    <name evidence="4" type="ORF">MXD59_16915</name>
</gene>
<dbReference type="Gene3D" id="3.90.226.10">
    <property type="entry name" value="2-enoyl-CoA Hydratase, Chain A, domain 1"/>
    <property type="match status" value="1"/>
</dbReference>
<dbReference type="Pfam" id="PF00378">
    <property type="entry name" value="ECH_1"/>
    <property type="match status" value="1"/>
</dbReference>
<dbReference type="Proteomes" id="UP001201873">
    <property type="component" value="Unassembled WGS sequence"/>
</dbReference>
<evidence type="ECO:0000256" key="3">
    <source>
        <dbReference type="ARBA" id="ARBA00023235"/>
    </source>
</evidence>
<dbReference type="SUPFAM" id="SSF52096">
    <property type="entry name" value="ClpP/crotonase"/>
    <property type="match status" value="1"/>
</dbReference>
<dbReference type="RefSeq" id="WP_248825680.1">
    <property type="nucleotide sequence ID" value="NZ_JALKFT010000017.1"/>
</dbReference>
<dbReference type="PANTHER" id="PTHR43684">
    <property type="match status" value="1"/>
</dbReference>
<evidence type="ECO:0000256" key="2">
    <source>
        <dbReference type="ARBA" id="ARBA00023140"/>
    </source>
</evidence>
<protein>
    <submittedName>
        <fullName evidence="4">Enoyl-CoA hydratase-related protein</fullName>
    </submittedName>
</protein>
<dbReference type="EMBL" id="JALKFT010000017">
    <property type="protein sequence ID" value="MCK9877431.1"/>
    <property type="molecule type" value="Genomic_DNA"/>
</dbReference>
<proteinExistence type="predicted"/>
<sequence length="252" mass="26802">MSEHIHVDVDDGVLTLRIARPAKRNALTQEMYGALAEGFLRAEREDTIRIIRLCGQDATFTAGNDLADFLAGGALRTDGPTLTFLRAVAATTKLLVAEVDGPAVGIGTTLLLHCDLVYASARAVFALPFVPLGVVPEFGSSLLLPRRVGPAAAARLLYFGEPFDAAEAARLGLVTEVLPDADALRARVDDRIAALLAQPAQALAATRALLHDSDGPQVLARLEQEAVQFARQLAAPETRAAIEARLPGRARR</sequence>
<keyword evidence="5" id="KW-1185">Reference proteome</keyword>
<dbReference type="CDD" id="cd06558">
    <property type="entry name" value="crotonase-like"/>
    <property type="match status" value="1"/>
</dbReference>